<evidence type="ECO:0000313" key="4">
    <source>
        <dbReference type="Proteomes" id="UP000887116"/>
    </source>
</evidence>
<protein>
    <submittedName>
        <fullName evidence="3">FHA domain-containing protein</fullName>
    </submittedName>
</protein>
<evidence type="ECO:0000256" key="1">
    <source>
        <dbReference type="SAM" id="MobiDB-lite"/>
    </source>
</evidence>
<evidence type="ECO:0000313" key="3">
    <source>
        <dbReference type="EMBL" id="GFQ83045.1"/>
    </source>
</evidence>
<feature type="region of interest" description="Disordered" evidence="1">
    <location>
        <begin position="402"/>
        <end position="422"/>
    </location>
</feature>
<name>A0A8X6KQH3_TRICU</name>
<accession>A0A8X6KQH3</accession>
<proteinExistence type="predicted"/>
<dbReference type="Proteomes" id="UP000887116">
    <property type="component" value="Unassembled WGS sequence"/>
</dbReference>
<dbReference type="InterPro" id="IPR008984">
    <property type="entry name" value="SMAD_FHA_dom_sf"/>
</dbReference>
<sequence length="609" mass="70680">MTSNAIYSFHFCSEHCDVRIYIDGILPEHCVLTVGKQGNAFLEPLYPSALIFVNYVRITQKIRLNDNDVITVLKKDFRFAYPYNNLFSKICVMERKLSALPDTKRVQSIQKFRVNPVIRNRKKITSQLIESTMSGEFHTSKLLHSVRNSVPNNILQYVTKSVCHRFIPEKRIIKKYNSLHFNKLLIRHSNHYSIGSIDIERSLSLKLYQPFKFLKRMFEIYNLDRVAFMQIFQFICKYCITNVNEVVLTQSSPDVPFKLFNPKQDFRTKSVSPKKIMHTETFHEVLKNASTCSDSNLEVINQNGMPYNSKNDCEYFSSADFNKDKHNWSFKDTLTSYKKRVSLAVKRYNLRKKKSTAILKCSKSNSPEEFELFDKEPEQETGKLNDCSKACGVILQQNEQNFTNKKKRKPRKKTDSKDRQETTAKLMGACAKEQIQDLSPNKLKTPRKKRNYSKKNNASISKEEAFIVPLQKDCDRKEIPSKFMDDCADGCVSKEYVKNLSVNEFKTTRKKRNYKKNGNNASANKEKASIVPLQKDYKACEVQDLLLNEFKAPRKKRKNKKSSNTLVDKEEASPQKDSSKCFPQTEKLNLLHSQRITRSMARSKSALSN</sequence>
<feature type="region of interest" description="Disordered" evidence="1">
    <location>
        <begin position="554"/>
        <end position="586"/>
    </location>
</feature>
<evidence type="ECO:0000259" key="2">
    <source>
        <dbReference type="Pfam" id="PF00498"/>
    </source>
</evidence>
<dbReference type="Pfam" id="PF00498">
    <property type="entry name" value="FHA"/>
    <property type="match status" value="1"/>
</dbReference>
<keyword evidence="4" id="KW-1185">Reference proteome</keyword>
<comment type="caution">
    <text evidence="3">The sequence shown here is derived from an EMBL/GenBank/DDBJ whole genome shotgun (WGS) entry which is preliminary data.</text>
</comment>
<dbReference type="InterPro" id="IPR000253">
    <property type="entry name" value="FHA_dom"/>
</dbReference>
<feature type="domain" description="FHA" evidence="2">
    <location>
        <begin position="14"/>
        <end position="71"/>
    </location>
</feature>
<dbReference type="SUPFAM" id="SSF49879">
    <property type="entry name" value="SMAD/FHA domain"/>
    <property type="match status" value="1"/>
</dbReference>
<dbReference type="EMBL" id="BMAO01012658">
    <property type="protein sequence ID" value="GFQ83045.1"/>
    <property type="molecule type" value="Genomic_DNA"/>
</dbReference>
<gene>
    <name evidence="3" type="primary">AVEN_268279_1</name>
    <name evidence="3" type="ORF">TNCT_652561</name>
</gene>
<feature type="region of interest" description="Disordered" evidence="1">
    <location>
        <begin position="436"/>
        <end position="456"/>
    </location>
</feature>
<feature type="compositionally biased region" description="Basic residues" evidence="1">
    <location>
        <begin position="444"/>
        <end position="453"/>
    </location>
</feature>
<dbReference type="OrthoDB" id="6434683at2759"/>
<reference evidence="3" key="1">
    <citation type="submission" date="2020-07" db="EMBL/GenBank/DDBJ databases">
        <title>Multicomponent nature underlies the extraordinary mechanical properties of spider dragline silk.</title>
        <authorList>
            <person name="Kono N."/>
            <person name="Nakamura H."/>
            <person name="Mori M."/>
            <person name="Yoshida Y."/>
            <person name="Ohtoshi R."/>
            <person name="Malay A.D."/>
            <person name="Moran D.A.P."/>
            <person name="Tomita M."/>
            <person name="Numata K."/>
            <person name="Arakawa K."/>
        </authorList>
    </citation>
    <scope>NUCLEOTIDE SEQUENCE</scope>
</reference>
<dbReference type="Gene3D" id="2.60.200.20">
    <property type="match status" value="1"/>
</dbReference>
<dbReference type="AlphaFoldDB" id="A0A8X6KQH3"/>
<feature type="compositionally biased region" description="Basic and acidic residues" evidence="1">
    <location>
        <begin position="413"/>
        <end position="422"/>
    </location>
</feature>
<feature type="compositionally biased region" description="Basic and acidic residues" evidence="1">
    <location>
        <begin position="567"/>
        <end position="579"/>
    </location>
</feature>
<organism evidence="3 4">
    <name type="scientific">Trichonephila clavata</name>
    <name type="common">Joro spider</name>
    <name type="synonym">Nephila clavata</name>
    <dbReference type="NCBI Taxonomy" id="2740835"/>
    <lineage>
        <taxon>Eukaryota</taxon>
        <taxon>Metazoa</taxon>
        <taxon>Ecdysozoa</taxon>
        <taxon>Arthropoda</taxon>
        <taxon>Chelicerata</taxon>
        <taxon>Arachnida</taxon>
        <taxon>Araneae</taxon>
        <taxon>Araneomorphae</taxon>
        <taxon>Entelegynae</taxon>
        <taxon>Araneoidea</taxon>
        <taxon>Nephilidae</taxon>
        <taxon>Trichonephila</taxon>
    </lineage>
</organism>